<protein>
    <recommendedName>
        <fullName evidence="4">Serine hydrolase</fullName>
    </recommendedName>
</protein>
<comment type="caution">
    <text evidence="2">The sequence shown here is derived from an EMBL/GenBank/DDBJ whole genome shotgun (WGS) entry which is preliminary data.</text>
</comment>
<dbReference type="EMBL" id="JAZDUF010000001">
    <property type="protein sequence ID" value="MEE3849944.1"/>
    <property type="molecule type" value="Genomic_DNA"/>
</dbReference>
<dbReference type="RefSeq" id="WP_330431549.1">
    <property type="nucleotide sequence ID" value="NZ_JAZDUF010000001.1"/>
</dbReference>
<feature type="chain" id="PRO_5047377460" description="Serine hydrolase" evidence="1">
    <location>
        <begin position="19"/>
        <end position="295"/>
    </location>
</feature>
<proteinExistence type="predicted"/>
<reference evidence="2 3" key="1">
    <citation type="submission" date="2024-01" db="EMBL/GenBank/DDBJ databases">
        <title>Draft genome sequence of Gordonia sp. LSe1-13.</title>
        <authorList>
            <person name="Suphannarot A."/>
            <person name="Mingma R."/>
        </authorList>
    </citation>
    <scope>NUCLEOTIDE SEQUENCE [LARGE SCALE GENOMIC DNA]</scope>
    <source>
        <strain evidence="2 3">LSe1-13</strain>
    </source>
</reference>
<evidence type="ECO:0008006" key="4">
    <source>
        <dbReference type="Google" id="ProtNLM"/>
    </source>
</evidence>
<accession>A0ABU7MA11</accession>
<dbReference type="Proteomes" id="UP001347146">
    <property type="component" value="Unassembled WGS sequence"/>
</dbReference>
<organism evidence="2 3">
    <name type="scientific">Gordonia sesuvii</name>
    <dbReference type="NCBI Taxonomy" id="3116777"/>
    <lineage>
        <taxon>Bacteria</taxon>
        <taxon>Bacillati</taxon>
        <taxon>Actinomycetota</taxon>
        <taxon>Actinomycetes</taxon>
        <taxon>Mycobacteriales</taxon>
        <taxon>Gordoniaceae</taxon>
        <taxon>Gordonia</taxon>
    </lineage>
</organism>
<keyword evidence="3" id="KW-1185">Reference proteome</keyword>
<dbReference type="PROSITE" id="PS51257">
    <property type="entry name" value="PROKAR_LIPOPROTEIN"/>
    <property type="match status" value="1"/>
</dbReference>
<gene>
    <name evidence="2" type="ORF">VZC37_06345</name>
</gene>
<sequence length="295" mass="30142">MRRSQISLLSAAAALVLAGCEVDLPGGEITPVTVTVTAGSSPALPATDASTPRDSPDQIKLRSGFNRLSASIGAPVGIAVAPVGGVADPRLQFGDQSSHVAWSTIKVPLALAAQRAIGPTAAETAAIVDSDNESAEHLWAALGTPAQAAAAVTGILREGRDEETIVPEQRRRPGFTVFGQTVWALPAAATFTANLRCLPGGRPVAALMSRVASNQKWGAEIMPSPTSTAVKGGWGPGIAGGYLVRQIALVDHSDGRATAVAMSAVADSLDSGVAHLNAIGNWLDAVLNQLPRGRC</sequence>
<dbReference type="Gene3D" id="3.40.710.10">
    <property type="entry name" value="DD-peptidase/beta-lactamase superfamily"/>
    <property type="match status" value="1"/>
</dbReference>
<feature type="signal peptide" evidence="1">
    <location>
        <begin position="1"/>
        <end position="18"/>
    </location>
</feature>
<evidence type="ECO:0000313" key="2">
    <source>
        <dbReference type="EMBL" id="MEE3849944.1"/>
    </source>
</evidence>
<evidence type="ECO:0000313" key="3">
    <source>
        <dbReference type="Proteomes" id="UP001347146"/>
    </source>
</evidence>
<dbReference type="SUPFAM" id="SSF56601">
    <property type="entry name" value="beta-lactamase/transpeptidase-like"/>
    <property type="match status" value="1"/>
</dbReference>
<evidence type="ECO:0000256" key="1">
    <source>
        <dbReference type="SAM" id="SignalP"/>
    </source>
</evidence>
<name>A0ABU7MA11_9ACTN</name>
<keyword evidence="1" id="KW-0732">Signal</keyword>
<dbReference type="InterPro" id="IPR012338">
    <property type="entry name" value="Beta-lactam/transpept-like"/>
</dbReference>